<dbReference type="GO" id="GO:0005829">
    <property type="term" value="C:cytosol"/>
    <property type="evidence" value="ECO:0007669"/>
    <property type="project" value="TreeGrafter"/>
</dbReference>
<dbReference type="InterPro" id="IPR010982">
    <property type="entry name" value="Lambda_DNA-bd_dom_sf"/>
</dbReference>
<evidence type="ECO:0000259" key="2">
    <source>
        <dbReference type="PROSITE" id="PS50943"/>
    </source>
</evidence>
<organism evidence="3 4">
    <name type="scientific">Nocardioides euryhalodurans</name>
    <dbReference type="NCBI Taxonomy" id="2518370"/>
    <lineage>
        <taxon>Bacteria</taxon>
        <taxon>Bacillati</taxon>
        <taxon>Actinomycetota</taxon>
        <taxon>Actinomycetes</taxon>
        <taxon>Propionibacteriales</taxon>
        <taxon>Nocardioidaceae</taxon>
        <taxon>Nocardioides</taxon>
    </lineage>
</organism>
<evidence type="ECO:0000313" key="3">
    <source>
        <dbReference type="EMBL" id="QBR91631.1"/>
    </source>
</evidence>
<keyword evidence="4" id="KW-1185">Reference proteome</keyword>
<evidence type="ECO:0000313" key="4">
    <source>
        <dbReference type="Proteomes" id="UP000294894"/>
    </source>
</evidence>
<dbReference type="GO" id="GO:0003700">
    <property type="term" value="F:DNA-binding transcription factor activity"/>
    <property type="evidence" value="ECO:0007669"/>
    <property type="project" value="TreeGrafter"/>
</dbReference>
<protein>
    <submittedName>
        <fullName evidence="3">Helix-turn-helix domain-containing protein</fullName>
    </submittedName>
</protein>
<dbReference type="AlphaFoldDB" id="A0A4P7GJ29"/>
<name>A0A4P7GJ29_9ACTN</name>
<reference evidence="3 4" key="1">
    <citation type="submission" date="2019-03" db="EMBL/GenBank/DDBJ databases">
        <title>Three New Species of Nocardioides, Nocardioides euryhalodurans sp. nov., Nocardioides seonyuensis sp. nov. and Nocardioides eburneoflavus sp. nov., Iolated from Soil.</title>
        <authorList>
            <person name="Roh S.G."/>
            <person name="Lee C."/>
            <person name="Kim M.-K."/>
            <person name="Kim S.B."/>
        </authorList>
    </citation>
    <scope>NUCLEOTIDE SEQUENCE [LARGE SCALE GENOMIC DNA]</scope>
    <source>
        <strain evidence="3 4">MMS17-SY117</strain>
    </source>
</reference>
<dbReference type="SUPFAM" id="SSF48452">
    <property type="entry name" value="TPR-like"/>
    <property type="match status" value="2"/>
</dbReference>
<dbReference type="PANTHER" id="PTHR46797">
    <property type="entry name" value="HTH-TYPE TRANSCRIPTIONAL REGULATOR"/>
    <property type="match status" value="1"/>
</dbReference>
<gene>
    <name evidence="3" type="ORF">EXE57_04630</name>
</gene>
<dbReference type="Proteomes" id="UP000294894">
    <property type="component" value="Chromosome"/>
</dbReference>
<dbReference type="SUPFAM" id="SSF47413">
    <property type="entry name" value="lambda repressor-like DNA-binding domains"/>
    <property type="match status" value="1"/>
</dbReference>
<proteinExistence type="predicted"/>
<dbReference type="Gene3D" id="1.25.40.10">
    <property type="entry name" value="Tetratricopeptide repeat domain"/>
    <property type="match status" value="2"/>
</dbReference>
<dbReference type="InterPro" id="IPR050807">
    <property type="entry name" value="TransReg_Diox_bact_type"/>
</dbReference>
<dbReference type="KEGG" id="noy:EXE57_04630"/>
<accession>A0A4P7GJ29</accession>
<feature type="domain" description="HTH cro/C1-type" evidence="2">
    <location>
        <begin position="50"/>
        <end position="103"/>
    </location>
</feature>
<dbReference type="Gene3D" id="1.10.260.40">
    <property type="entry name" value="lambda repressor-like DNA-binding domains"/>
    <property type="match status" value="1"/>
</dbReference>
<dbReference type="Pfam" id="PF01381">
    <property type="entry name" value="HTH_3"/>
    <property type="match status" value="1"/>
</dbReference>
<dbReference type="OrthoDB" id="3675359at2"/>
<dbReference type="SMART" id="SM00530">
    <property type="entry name" value="HTH_XRE"/>
    <property type="match status" value="1"/>
</dbReference>
<sequence length="503" mass="53102">MGDRAPGPWMQRVARILAQIVPASVTIGVMDVSDAKLLQDIRPSELGERLRAARLARGWTQTELAGDLVSVGYVSRLESGQRRPNAEVLESLAQRLDLPVDHLLRGTTAREQDEIRLALDFAELSLENGDHVEAEVGARSARDRARAVSRADLVDRAQYLVARALEAQGSVDDAILELEPLVGPVSAIPCGKPGNVGPRDTSGEAAGRGIAIPRVRAAIALSRCYRISGDLNLAVTRGESVLDDLAGTPLESADEAVQLAVTVAAAYYERGDTGQAVRTCRKAIAQAEQLGTPKARASAYWNASIMESERGSVAEAIPLAERALALLAEGSDGRNLARLRTVLADMQLQLDPPEVAEAQRQLEQAAEELRDSSAGAADLARNDLGLARVKLLAGDVEGALVLSTSVHQAMLELSPIAAADAKALQGQAAAAYGRSEEAGQAYREAVMLLTGVGADRDAASLWFELAGLLESVGDLDSARVAYRSAAASTGLRGRPVAIPSRVS</sequence>
<dbReference type="GO" id="GO:0003677">
    <property type="term" value="F:DNA binding"/>
    <property type="evidence" value="ECO:0007669"/>
    <property type="project" value="UniProtKB-KW"/>
</dbReference>
<dbReference type="PROSITE" id="PS50943">
    <property type="entry name" value="HTH_CROC1"/>
    <property type="match status" value="1"/>
</dbReference>
<keyword evidence="1" id="KW-0238">DNA-binding</keyword>
<dbReference type="InterPro" id="IPR001387">
    <property type="entry name" value="Cro/C1-type_HTH"/>
</dbReference>
<dbReference type="InterPro" id="IPR011990">
    <property type="entry name" value="TPR-like_helical_dom_sf"/>
</dbReference>
<dbReference type="CDD" id="cd00093">
    <property type="entry name" value="HTH_XRE"/>
    <property type="match status" value="1"/>
</dbReference>
<dbReference type="EMBL" id="CP038267">
    <property type="protein sequence ID" value="QBR91631.1"/>
    <property type="molecule type" value="Genomic_DNA"/>
</dbReference>
<evidence type="ECO:0000256" key="1">
    <source>
        <dbReference type="ARBA" id="ARBA00023125"/>
    </source>
</evidence>
<dbReference type="PANTHER" id="PTHR46797:SF1">
    <property type="entry name" value="METHYLPHOSPHONATE SYNTHASE"/>
    <property type="match status" value="1"/>
</dbReference>